<evidence type="ECO:0000313" key="10">
    <source>
        <dbReference type="EMBL" id="BAU62562.1"/>
    </source>
</evidence>
<name>A0A140JZN5_9EUKA</name>
<evidence type="ECO:0000256" key="9">
    <source>
        <dbReference type="SAM" id="Phobius"/>
    </source>
</evidence>
<evidence type="ECO:0000256" key="8">
    <source>
        <dbReference type="ARBA" id="ARBA00023136"/>
    </source>
</evidence>
<feature type="transmembrane region" description="Helical" evidence="9">
    <location>
        <begin position="20"/>
        <end position="38"/>
    </location>
</feature>
<keyword evidence="5" id="KW-0602">Photosynthesis</keyword>
<gene>
    <name evidence="10" type="primary">ycf4</name>
</gene>
<dbReference type="AlphaFoldDB" id="A0A140JZN5"/>
<proteinExistence type="inferred from homology"/>
<protein>
    <recommendedName>
        <fullName evidence="4">Photosystem I assembly protein Ycf4</fullName>
    </recommendedName>
</protein>
<feature type="transmembrane region" description="Helical" evidence="9">
    <location>
        <begin position="58"/>
        <end position="80"/>
    </location>
</feature>
<evidence type="ECO:0000256" key="5">
    <source>
        <dbReference type="ARBA" id="ARBA00022531"/>
    </source>
</evidence>
<dbReference type="RefSeq" id="YP_009240428.1">
    <property type="nucleotide sequence ID" value="NC_029742.1"/>
</dbReference>
<evidence type="ECO:0000256" key="3">
    <source>
        <dbReference type="ARBA" id="ARBA00008198"/>
    </source>
</evidence>
<keyword evidence="10" id="KW-0934">Plastid</keyword>
<reference evidence="10" key="1">
    <citation type="journal article" date="2016" name="J. Plant Res.">
        <title>Plastid genome sequences of Gymnochlora stellata, Lotharella vacuolata, and Partenskyella glossopodia reveal remarkable structural conservation among chlorarachniophyte species.</title>
        <authorList>
            <person name="Suzuki S."/>
            <person name="Hirakawa Y."/>
            <person name="Kofuji R."/>
            <person name="Sugita M."/>
            <person name="Ishida K."/>
        </authorList>
    </citation>
    <scope>NUCLEOTIDE SEQUENCE</scope>
    <source>
        <strain evidence="10">RCC365</strain>
    </source>
</reference>
<dbReference type="EMBL" id="AP014948">
    <property type="protein sequence ID" value="BAU62562.1"/>
    <property type="molecule type" value="Genomic_DNA"/>
</dbReference>
<comment type="function">
    <text evidence="1">Seems to be required for the assembly of the photosystem I complex.</text>
</comment>
<evidence type="ECO:0000256" key="7">
    <source>
        <dbReference type="ARBA" id="ARBA00022989"/>
    </source>
</evidence>
<keyword evidence="6 9" id="KW-0812">Transmembrane</keyword>
<comment type="similarity">
    <text evidence="3">Belongs to the Ycf4 family.</text>
</comment>
<organism evidence="10">
    <name type="scientific">Partenskyella glossopodia</name>
    <dbReference type="NCBI Taxonomy" id="552666"/>
    <lineage>
        <taxon>Eukaryota</taxon>
        <taxon>Sar</taxon>
        <taxon>Rhizaria</taxon>
        <taxon>Cercozoa</taxon>
        <taxon>Chlorarachniophyceae</taxon>
        <taxon>Partenskyella</taxon>
    </lineage>
</organism>
<sequence>MKEILIYRYKVLGFQRFSNLFWAIFIFVSSLNFLIISYKSYQINIGNNFELIDNSVLFFPQGLLMGFYSLLGLLFSIFSFTSHLLRLGYGFNEFNKKENIVRLFRWGFPGLNRRIQICYSIEDVKSIKVNYYPERTIYLSLKGNFDIMLIRKGFFESIPLLEKQAINIAEFLKIPLVYE</sequence>
<keyword evidence="8 9" id="KW-0472">Membrane</keyword>
<accession>A0A140JZN5</accession>
<evidence type="ECO:0000256" key="1">
    <source>
        <dbReference type="ARBA" id="ARBA00002862"/>
    </source>
</evidence>
<comment type="subcellular location">
    <subcellularLocation>
        <location evidence="2">Membrane</location>
        <topology evidence="2">Multi-pass membrane protein</topology>
    </subcellularLocation>
</comment>
<dbReference type="InterPro" id="IPR003359">
    <property type="entry name" value="PSI_Ycf4_assembly"/>
</dbReference>
<evidence type="ECO:0000256" key="4">
    <source>
        <dbReference type="ARBA" id="ARBA00015395"/>
    </source>
</evidence>
<evidence type="ECO:0000256" key="2">
    <source>
        <dbReference type="ARBA" id="ARBA00004141"/>
    </source>
</evidence>
<geneLocation type="plastid" evidence="10"/>
<dbReference type="GO" id="GO:0015979">
    <property type="term" value="P:photosynthesis"/>
    <property type="evidence" value="ECO:0007669"/>
    <property type="project" value="UniProtKB-KW"/>
</dbReference>
<dbReference type="GeneID" id="27110122"/>
<evidence type="ECO:0000256" key="6">
    <source>
        <dbReference type="ARBA" id="ARBA00022692"/>
    </source>
</evidence>
<dbReference type="Pfam" id="PF02392">
    <property type="entry name" value="Ycf4"/>
    <property type="match status" value="1"/>
</dbReference>
<dbReference type="GO" id="GO:0009522">
    <property type="term" value="C:photosystem I"/>
    <property type="evidence" value="ECO:0007669"/>
    <property type="project" value="InterPro"/>
</dbReference>
<keyword evidence="7 9" id="KW-1133">Transmembrane helix</keyword>